<accession>A0ABQ8NYL3</accession>
<proteinExistence type="predicted"/>
<gene>
    <name evidence="1" type="ORF">MCOR33_000973</name>
</gene>
<dbReference type="EMBL" id="JABSND010000008">
    <property type="protein sequence ID" value="KAI6303993.1"/>
    <property type="molecule type" value="Genomic_DNA"/>
</dbReference>
<sequence length="126" mass="14886">MHMIIQDGGITPYEKRMTRGGSIMMTDNLSRYDILSMFVFLLGLNRDQIVLLFQVGNTPFLYILTPLSASAWVWWRQVWRLWFFQVNLSILSIMKHQIAENEESERLLSLRSVRPLIYLLENPHTL</sequence>
<evidence type="ECO:0000313" key="1">
    <source>
        <dbReference type="EMBL" id="KAI6303993.1"/>
    </source>
</evidence>
<keyword evidence="2" id="KW-1185">Reference proteome</keyword>
<organism evidence="1 2">
    <name type="scientific">Pyricularia grisea</name>
    <name type="common">Crabgrass-specific blast fungus</name>
    <name type="synonym">Magnaporthe grisea</name>
    <dbReference type="NCBI Taxonomy" id="148305"/>
    <lineage>
        <taxon>Eukaryota</taxon>
        <taxon>Fungi</taxon>
        <taxon>Dikarya</taxon>
        <taxon>Ascomycota</taxon>
        <taxon>Pezizomycotina</taxon>
        <taxon>Sordariomycetes</taxon>
        <taxon>Sordariomycetidae</taxon>
        <taxon>Magnaporthales</taxon>
        <taxon>Pyriculariaceae</taxon>
        <taxon>Pyricularia</taxon>
    </lineage>
</organism>
<name>A0ABQ8NYL3_PYRGI</name>
<reference evidence="1" key="1">
    <citation type="submission" date="2021-01" db="EMBL/GenBank/DDBJ databases">
        <title>Deciphering the adaptive evolutionary patterns associated with biogeogrpahic diversity in the finger millet blast pathogen Magnaporthe oryzae in Eastern Africa.</title>
        <authorList>
            <person name="Onyema G."/>
            <person name="Shittu T.A."/>
            <person name="Dodsworth S."/>
            <person name="Devilliers S."/>
            <person name="Muthumeenakshi S."/>
            <person name="Sreenivasaprasad S."/>
        </authorList>
    </citation>
    <scope>NUCLEOTIDE SEQUENCE</scope>
    <source>
        <strain evidence="1">D15/s37</strain>
    </source>
</reference>
<dbReference type="Proteomes" id="UP001059893">
    <property type="component" value="Unassembled WGS sequence"/>
</dbReference>
<evidence type="ECO:0000313" key="2">
    <source>
        <dbReference type="Proteomes" id="UP001059893"/>
    </source>
</evidence>
<protein>
    <submittedName>
        <fullName evidence="1">Uncharacterized protein</fullName>
    </submittedName>
</protein>
<comment type="caution">
    <text evidence="1">The sequence shown here is derived from an EMBL/GenBank/DDBJ whole genome shotgun (WGS) entry which is preliminary data.</text>
</comment>